<evidence type="ECO:0000313" key="2">
    <source>
        <dbReference type="WBParaSite" id="EEL_0000983101-mRNA-1"/>
    </source>
</evidence>
<reference evidence="2" key="1">
    <citation type="submission" date="2017-02" db="UniProtKB">
        <authorList>
            <consortium name="WormBaseParasite"/>
        </authorList>
    </citation>
    <scope>IDENTIFICATION</scope>
</reference>
<accession>A0A0R3S4W2</accession>
<dbReference type="AlphaFoldDB" id="A0A0R3S4W2"/>
<dbReference type="Proteomes" id="UP000050640">
    <property type="component" value="Unplaced"/>
</dbReference>
<keyword evidence="1" id="KW-1185">Reference proteome</keyword>
<dbReference type="WBParaSite" id="EEL_0000983101-mRNA-1">
    <property type="protein sequence ID" value="EEL_0000983101-mRNA-1"/>
    <property type="gene ID" value="EEL_0000983101"/>
</dbReference>
<proteinExistence type="predicted"/>
<organism evidence="1 2">
    <name type="scientific">Elaeophora elaphi</name>
    <dbReference type="NCBI Taxonomy" id="1147741"/>
    <lineage>
        <taxon>Eukaryota</taxon>
        <taxon>Metazoa</taxon>
        <taxon>Ecdysozoa</taxon>
        <taxon>Nematoda</taxon>
        <taxon>Chromadorea</taxon>
        <taxon>Rhabditida</taxon>
        <taxon>Spirurina</taxon>
        <taxon>Spiruromorpha</taxon>
        <taxon>Filarioidea</taxon>
        <taxon>Onchocercidae</taxon>
        <taxon>Elaeophora</taxon>
    </lineage>
</organism>
<protein>
    <submittedName>
        <fullName evidence="2">DM13 domain-containing protein</fullName>
    </submittedName>
</protein>
<name>A0A0R3S4W2_9BILA</name>
<evidence type="ECO:0000313" key="1">
    <source>
        <dbReference type="Proteomes" id="UP000050640"/>
    </source>
</evidence>
<sequence>MFKQYYRQCKPYSTEKAKCTTQSRTFRENDPKKENQLITRLVIKVGIVELQEENLNEMEFDVTQWHNTLWTKRNKHPTSKMLLNAQFYTINGNSSFVIHGDDCFKETVVGSLAIDANSPFAKEIPEEAFDERAEKGSYLMRPGAISIGIDCLELVGFAIYG</sequence>